<comment type="caution">
    <text evidence="1">The sequence shown here is derived from an EMBL/GenBank/DDBJ whole genome shotgun (WGS) entry which is preliminary data.</text>
</comment>
<dbReference type="OrthoDB" id="1921606at2759"/>
<dbReference type="EMBL" id="BSYR01000022">
    <property type="protein sequence ID" value="GMI89387.1"/>
    <property type="molecule type" value="Genomic_DNA"/>
</dbReference>
<gene>
    <name evidence="1" type="ORF">HRI_002608000</name>
</gene>
<name>A0A9W7M4E5_HIBTR</name>
<accession>A0A9W7M4E5</accession>
<protein>
    <submittedName>
        <fullName evidence="1">Uncharacterized protein</fullName>
    </submittedName>
</protein>
<evidence type="ECO:0000313" key="2">
    <source>
        <dbReference type="Proteomes" id="UP001165190"/>
    </source>
</evidence>
<organism evidence="1 2">
    <name type="scientific">Hibiscus trionum</name>
    <name type="common">Flower of an hour</name>
    <dbReference type="NCBI Taxonomy" id="183268"/>
    <lineage>
        <taxon>Eukaryota</taxon>
        <taxon>Viridiplantae</taxon>
        <taxon>Streptophyta</taxon>
        <taxon>Embryophyta</taxon>
        <taxon>Tracheophyta</taxon>
        <taxon>Spermatophyta</taxon>
        <taxon>Magnoliopsida</taxon>
        <taxon>eudicotyledons</taxon>
        <taxon>Gunneridae</taxon>
        <taxon>Pentapetalae</taxon>
        <taxon>rosids</taxon>
        <taxon>malvids</taxon>
        <taxon>Malvales</taxon>
        <taxon>Malvaceae</taxon>
        <taxon>Malvoideae</taxon>
        <taxon>Hibiscus</taxon>
    </lineage>
</organism>
<reference evidence="1" key="1">
    <citation type="submission" date="2023-05" db="EMBL/GenBank/DDBJ databases">
        <title>Genome and transcriptome analyses reveal genes involved in the formation of fine ridges on petal epidermal cells in Hibiscus trionum.</title>
        <authorList>
            <person name="Koshimizu S."/>
            <person name="Masuda S."/>
            <person name="Ishii T."/>
            <person name="Shirasu K."/>
            <person name="Hoshino A."/>
            <person name="Arita M."/>
        </authorList>
    </citation>
    <scope>NUCLEOTIDE SEQUENCE</scope>
    <source>
        <strain evidence="1">Hamamatsu line</strain>
    </source>
</reference>
<proteinExistence type="predicted"/>
<dbReference type="Proteomes" id="UP001165190">
    <property type="component" value="Unassembled WGS sequence"/>
</dbReference>
<evidence type="ECO:0000313" key="1">
    <source>
        <dbReference type="EMBL" id="GMI89387.1"/>
    </source>
</evidence>
<dbReference type="AlphaFoldDB" id="A0A9W7M4E5"/>
<dbReference type="PANTHER" id="PTHR36369:SF1">
    <property type="entry name" value="TRANSMEMBRANE PROTEIN"/>
    <property type="match status" value="1"/>
</dbReference>
<dbReference type="PANTHER" id="PTHR36369">
    <property type="entry name" value="TRANSMEMBRANE PROTEIN"/>
    <property type="match status" value="1"/>
</dbReference>
<keyword evidence="2" id="KW-1185">Reference proteome</keyword>
<sequence>MKQSLDSPFEALTFNYVSFGVSTVINNVWTWVAVVTAATISFWRIRAVCAVASSCSVTKLDLNLLSMSISDYFRNESRPILEVETKSPPPSTSVSAPKTYSSQSVYNNVASTKGVKLKLTDYYDGGSDGNDKKMTVTKSCYGEWWESWERVLRVRKGECGRYRYQDLTIVNGNVVRLWDDKTCKGYRRQ</sequence>